<dbReference type="Proteomes" id="UP001219525">
    <property type="component" value="Unassembled WGS sequence"/>
</dbReference>
<comment type="caution">
    <text evidence="1">The sequence shown here is derived from an EMBL/GenBank/DDBJ whole genome shotgun (WGS) entry which is preliminary data.</text>
</comment>
<dbReference type="Gene3D" id="3.80.10.10">
    <property type="entry name" value="Ribonuclease Inhibitor"/>
    <property type="match status" value="1"/>
</dbReference>
<evidence type="ECO:0000313" key="2">
    <source>
        <dbReference type="Proteomes" id="UP001219525"/>
    </source>
</evidence>
<proteinExistence type="predicted"/>
<protein>
    <recommendedName>
        <fullName evidence="3">F-box domain-containing protein</fullName>
    </recommendedName>
</protein>
<dbReference type="SUPFAM" id="SSF81383">
    <property type="entry name" value="F-box domain"/>
    <property type="match status" value="1"/>
</dbReference>
<evidence type="ECO:0000313" key="1">
    <source>
        <dbReference type="EMBL" id="KAJ7224316.1"/>
    </source>
</evidence>
<accession>A0AAD7E219</accession>
<dbReference type="InterPro" id="IPR032675">
    <property type="entry name" value="LRR_dom_sf"/>
</dbReference>
<dbReference type="InterPro" id="IPR036047">
    <property type="entry name" value="F-box-like_dom_sf"/>
</dbReference>
<sequence length="608" mass="68775">MTGWCEFCALLPCRRSSVTTLTKRHDRRPLELSAFSSSELVESSQRQIDLEINKYAESIRTLRSRRNALSPVGRLPPEILSRVFFFCSDDSLSWIKEVSHISRHWRTVALGCPQLWSFPVFSQPKWADEMLKRSKSASLTVKADLTYMTPRMVHSVHSSLVQISRIEELDVRTGSRFVPEILNLTGESASQLWELGLTLNVRHRSHFTLPDAFLNGEAPRLRRLELTRFSLRWDSPLMGNLVHLKIQNPGYKARPTIAELVGALQRMPMLETLELDNALTRIEANISSASVRTRTDLSCLKHITITNTSVVAAADVLNHLSYPPTTSMKISCIGEHSTVNTFTALISVLSPVQGSGKARNLCTMHMCIAFQSLVIRAWSFFVKTGDPPCNRAFLDVELKWRVFHCEDSEELMIFACKSLPLRGLQGLSLSTEVQEPVSMPWIRSSFADLPALHTIRLRGHSTSLIAALGEDVILDGVKQIPEAPPVKLVGRKASLRRAKHEIISGGLFFPALRYLTLEDTDFAEPVFEALLTALMARCERKQELWSLALYSCRHLSHDDVKLIREIVSEVTWDEAELGFSDDDESEVYDEDYPGFFFVDSDDDFYPMF</sequence>
<dbReference type="SUPFAM" id="SSF52047">
    <property type="entry name" value="RNI-like"/>
    <property type="match status" value="1"/>
</dbReference>
<dbReference type="EMBL" id="JARJCW010000005">
    <property type="protein sequence ID" value="KAJ7224316.1"/>
    <property type="molecule type" value="Genomic_DNA"/>
</dbReference>
<keyword evidence="2" id="KW-1185">Reference proteome</keyword>
<dbReference type="Gene3D" id="1.20.1280.50">
    <property type="match status" value="1"/>
</dbReference>
<name>A0AAD7E219_9AGAR</name>
<organism evidence="1 2">
    <name type="scientific">Mycena pura</name>
    <dbReference type="NCBI Taxonomy" id="153505"/>
    <lineage>
        <taxon>Eukaryota</taxon>
        <taxon>Fungi</taxon>
        <taxon>Dikarya</taxon>
        <taxon>Basidiomycota</taxon>
        <taxon>Agaricomycotina</taxon>
        <taxon>Agaricomycetes</taxon>
        <taxon>Agaricomycetidae</taxon>
        <taxon>Agaricales</taxon>
        <taxon>Marasmiineae</taxon>
        <taxon>Mycenaceae</taxon>
        <taxon>Mycena</taxon>
    </lineage>
</organism>
<evidence type="ECO:0008006" key="3">
    <source>
        <dbReference type="Google" id="ProtNLM"/>
    </source>
</evidence>
<gene>
    <name evidence="1" type="ORF">GGX14DRAFT_351079</name>
</gene>
<dbReference type="AlphaFoldDB" id="A0AAD7E219"/>
<reference evidence="1" key="1">
    <citation type="submission" date="2023-03" db="EMBL/GenBank/DDBJ databases">
        <title>Massive genome expansion in bonnet fungi (Mycena s.s.) driven by repeated elements and novel gene families across ecological guilds.</title>
        <authorList>
            <consortium name="Lawrence Berkeley National Laboratory"/>
            <person name="Harder C.B."/>
            <person name="Miyauchi S."/>
            <person name="Viragh M."/>
            <person name="Kuo A."/>
            <person name="Thoen E."/>
            <person name="Andreopoulos B."/>
            <person name="Lu D."/>
            <person name="Skrede I."/>
            <person name="Drula E."/>
            <person name="Henrissat B."/>
            <person name="Morin E."/>
            <person name="Kohler A."/>
            <person name="Barry K."/>
            <person name="LaButti K."/>
            <person name="Morin E."/>
            <person name="Salamov A."/>
            <person name="Lipzen A."/>
            <person name="Mereny Z."/>
            <person name="Hegedus B."/>
            <person name="Baldrian P."/>
            <person name="Stursova M."/>
            <person name="Weitz H."/>
            <person name="Taylor A."/>
            <person name="Grigoriev I.V."/>
            <person name="Nagy L.G."/>
            <person name="Martin F."/>
            <person name="Kauserud H."/>
        </authorList>
    </citation>
    <scope>NUCLEOTIDE SEQUENCE</scope>
    <source>
        <strain evidence="1">9144</strain>
    </source>
</reference>